<keyword evidence="3" id="KW-0029">Amino-acid transport</keyword>
<dbReference type="GO" id="GO:0006865">
    <property type="term" value="P:amino acid transport"/>
    <property type="evidence" value="ECO:0007669"/>
    <property type="project" value="UniProtKB-KW"/>
</dbReference>
<keyword evidence="2 4" id="KW-0732">Signal</keyword>
<dbReference type="Gene3D" id="3.40.50.2300">
    <property type="match status" value="2"/>
</dbReference>
<evidence type="ECO:0000256" key="1">
    <source>
        <dbReference type="ARBA" id="ARBA00010062"/>
    </source>
</evidence>
<dbReference type="InterPro" id="IPR051010">
    <property type="entry name" value="BCAA_transport"/>
</dbReference>
<dbReference type="PANTHER" id="PTHR30483:SF6">
    <property type="entry name" value="PERIPLASMIC BINDING PROTEIN OF ABC TRANSPORTER FOR NATURAL AMINO ACIDS"/>
    <property type="match status" value="1"/>
</dbReference>
<dbReference type="SUPFAM" id="SSF53822">
    <property type="entry name" value="Periplasmic binding protein-like I"/>
    <property type="match status" value="1"/>
</dbReference>
<gene>
    <name evidence="6" type="ORF">EDD52_11650</name>
</gene>
<feature type="chain" id="PRO_5020819682" evidence="4">
    <location>
        <begin position="26"/>
        <end position="394"/>
    </location>
</feature>
<evidence type="ECO:0000256" key="2">
    <source>
        <dbReference type="ARBA" id="ARBA00022729"/>
    </source>
</evidence>
<protein>
    <submittedName>
        <fullName evidence="6">Amino acid/amide ABC transporter substrate-binding protein (HAAT family)</fullName>
    </submittedName>
</protein>
<keyword evidence="3" id="KW-0813">Transport</keyword>
<dbReference type="Proteomes" id="UP000295696">
    <property type="component" value="Unassembled WGS sequence"/>
</dbReference>
<comment type="caution">
    <text evidence="6">The sequence shown here is derived from an EMBL/GenBank/DDBJ whole genome shotgun (WGS) entry which is preliminary data.</text>
</comment>
<dbReference type="InterPro" id="IPR028082">
    <property type="entry name" value="Peripla_BP_I"/>
</dbReference>
<dbReference type="AlphaFoldDB" id="A0A4R3J6G4"/>
<comment type="similarity">
    <text evidence="1">Belongs to the leucine-binding protein family.</text>
</comment>
<accession>A0A4R3J6G4</accession>
<evidence type="ECO:0000313" key="6">
    <source>
        <dbReference type="EMBL" id="TCS60040.1"/>
    </source>
</evidence>
<feature type="signal peptide" evidence="4">
    <location>
        <begin position="1"/>
        <end position="25"/>
    </location>
</feature>
<evidence type="ECO:0000259" key="5">
    <source>
        <dbReference type="Pfam" id="PF13458"/>
    </source>
</evidence>
<dbReference type="OrthoDB" id="7210494at2"/>
<dbReference type="Pfam" id="PF13458">
    <property type="entry name" value="Peripla_BP_6"/>
    <property type="match status" value="1"/>
</dbReference>
<keyword evidence="7" id="KW-1185">Reference proteome</keyword>
<dbReference type="RefSeq" id="WP_132247490.1">
    <property type="nucleotide sequence ID" value="NZ_SLZU01000016.1"/>
</dbReference>
<feature type="domain" description="Leucine-binding protein" evidence="5">
    <location>
        <begin position="49"/>
        <end position="376"/>
    </location>
</feature>
<dbReference type="PANTHER" id="PTHR30483">
    <property type="entry name" value="LEUCINE-SPECIFIC-BINDING PROTEIN"/>
    <property type="match status" value="1"/>
</dbReference>
<name>A0A4R3J6G4_9RHOB</name>
<evidence type="ECO:0000256" key="4">
    <source>
        <dbReference type="SAM" id="SignalP"/>
    </source>
</evidence>
<evidence type="ECO:0000313" key="7">
    <source>
        <dbReference type="Proteomes" id="UP000295696"/>
    </source>
</evidence>
<dbReference type="EMBL" id="SLZU01000016">
    <property type="protein sequence ID" value="TCS60040.1"/>
    <property type="molecule type" value="Genomic_DNA"/>
</dbReference>
<sequence length="394" mass="39999">MFAVFTPVRKTMAKIAAVVSVVALAGCFPEGGLSISGGGGGQKIDPNAPIPVALLVPKSHSGAGPVGRSLENAARLAVSDLNGVQIDLRVYDTAGSVTQSAAQAQRAVDEGAKIILGPLFADNAVAASKAVVDENINVLAFSNNSSIAGGNLFILGQTFDNVADRLMGFAARKGKRNVVIVHPDNTEGAFGRNAIQQAAARNGVKVAAVESFAFSQAAVAAAAPKIAGTVRSTGADSVFLTSTPAGALPLLLQLMPEAGVATTSTQYIGLSRWDVPAQTTQLKGAQGGWFALPDQQALAAFERRYSSAFGSGPHQLGGLAYDGVAAIGALAARGKQDALTGRALTQSAGFQGTTGVFRLKADGTNERGLAVATVSNNQVVILDPSPRSFGGAGF</sequence>
<evidence type="ECO:0000256" key="3">
    <source>
        <dbReference type="ARBA" id="ARBA00022970"/>
    </source>
</evidence>
<organism evidence="6 7">
    <name type="scientific">Primorskyibacter sedentarius</name>
    <dbReference type="NCBI Taxonomy" id="745311"/>
    <lineage>
        <taxon>Bacteria</taxon>
        <taxon>Pseudomonadati</taxon>
        <taxon>Pseudomonadota</taxon>
        <taxon>Alphaproteobacteria</taxon>
        <taxon>Rhodobacterales</taxon>
        <taxon>Roseobacteraceae</taxon>
        <taxon>Primorskyibacter</taxon>
    </lineage>
</organism>
<dbReference type="CDD" id="cd06339">
    <property type="entry name" value="PBP1_YraM_LppC_lipoprotein-like"/>
    <property type="match status" value="1"/>
</dbReference>
<proteinExistence type="inferred from homology"/>
<dbReference type="InterPro" id="IPR028081">
    <property type="entry name" value="Leu-bd"/>
</dbReference>
<reference evidence="6 7" key="1">
    <citation type="submission" date="2019-03" db="EMBL/GenBank/DDBJ databases">
        <title>Genomic Encyclopedia of Type Strains, Phase IV (KMG-IV): sequencing the most valuable type-strain genomes for metagenomic binning, comparative biology and taxonomic classification.</title>
        <authorList>
            <person name="Goeker M."/>
        </authorList>
    </citation>
    <scope>NUCLEOTIDE SEQUENCE [LARGE SCALE GENOMIC DNA]</scope>
    <source>
        <strain evidence="6 7">DSM 104836</strain>
    </source>
</reference>